<dbReference type="RefSeq" id="XP_062704684.1">
    <property type="nucleotide sequence ID" value="XM_062848700.1"/>
</dbReference>
<dbReference type="InterPro" id="IPR021109">
    <property type="entry name" value="Peptidase_aspartic_dom_sf"/>
</dbReference>
<evidence type="ECO:0008006" key="4">
    <source>
        <dbReference type="Google" id="ProtNLM"/>
    </source>
</evidence>
<dbReference type="PANTHER" id="PTHR47331:SF5">
    <property type="entry name" value="RIBONUCLEASE H"/>
    <property type="match status" value="1"/>
</dbReference>
<name>A0ABM1Y0A6_AEDAL</name>
<accession>A0ABM1Y0A6</accession>
<organism evidence="2 3">
    <name type="scientific">Aedes albopictus</name>
    <name type="common">Asian tiger mosquito</name>
    <name type="synonym">Stegomyia albopicta</name>
    <dbReference type="NCBI Taxonomy" id="7160"/>
    <lineage>
        <taxon>Eukaryota</taxon>
        <taxon>Metazoa</taxon>
        <taxon>Ecdysozoa</taxon>
        <taxon>Arthropoda</taxon>
        <taxon>Hexapoda</taxon>
        <taxon>Insecta</taxon>
        <taxon>Pterygota</taxon>
        <taxon>Neoptera</taxon>
        <taxon>Endopterygota</taxon>
        <taxon>Diptera</taxon>
        <taxon>Nematocera</taxon>
        <taxon>Culicoidea</taxon>
        <taxon>Culicidae</taxon>
        <taxon>Culicinae</taxon>
        <taxon>Aedini</taxon>
        <taxon>Aedes</taxon>
        <taxon>Stegomyia</taxon>
    </lineage>
</organism>
<dbReference type="Gene3D" id="2.40.70.10">
    <property type="entry name" value="Acid Proteases"/>
    <property type="match status" value="1"/>
</dbReference>
<dbReference type="Proteomes" id="UP000069940">
    <property type="component" value="Unassembled WGS sequence"/>
</dbReference>
<dbReference type="InterPro" id="IPR005312">
    <property type="entry name" value="DUF1759"/>
</dbReference>
<evidence type="ECO:0000313" key="3">
    <source>
        <dbReference type="Proteomes" id="UP000069940"/>
    </source>
</evidence>
<dbReference type="CDD" id="cd00303">
    <property type="entry name" value="retropepsin_like"/>
    <property type="match status" value="1"/>
</dbReference>
<sequence length="585" mass="65598">MTEKKIKEKVKKRERIVASLKRHAQFLGSFNPDIHTGEVQSRLDKIEAKFEEFEEVQEEIAELDAEGIYEEDCTTAYEEFEKLYYRLRAALLAKLPSEETAVELNNTLARNGQHVGAHTGVRLPQISLPEFDGDYKGWLSFKSTYVSLIHDSAELSDVQKFHYLKLALKGEAAKLIESLTLTNDNYSIAWSTITKRYSNEYLLKKRHLQALMEYPKVEKDSSVALHALVDEFEQRLKVLKQLGEKTDEWGAMIVHWMCSKLDTQTLQLWEDHAASTKDPTFTILVIFLEKQTRVLEAVSSNVELKGSLQKVEFKRQKVTVHAADGERCGSVCCCCGDSHFLGRCSKFSKMSLKEKLQFVNSSRECGEKHNSLIHSGFPLSSSGIGSSDQPVSKPEKTRNKSKSVAASGVESEDEGDQGAIGTYNVGFKGGKTSNVLLSTVVLVIRDQHGGKQMARALLDNGSQANIMSERLCQMLSLKRRTINVPISGVGEAQTRAGFLVNTTVSSRVQDFSVGMEFLVLQKVTSELPSAHIPVAHWKIPKDIQLADPNFNISNRIDLLIGAEHFYRFLFERDTKRITLGPPTST</sequence>
<dbReference type="GeneID" id="134286984"/>
<keyword evidence="3" id="KW-1185">Reference proteome</keyword>
<feature type="region of interest" description="Disordered" evidence="1">
    <location>
        <begin position="376"/>
        <end position="416"/>
    </location>
</feature>
<reference evidence="3" key="1">
    <citation type="journal article" date="2015" name="Proc. Natl. Acad. Sci. U.S.A.">
        <title>Genome sequence of the Asian Tiger mosquito, Aedes albopictus, reveals insights into its biology, genetics, and evolution.</title>
        <authorList>
            <person name="Chen X.G."/>
            <person name="Jiang X."/>
            <person name="Gu J."/>
            <person name="Xu M."/>
            <person name="Wu Y."/>
            <person name="Deng Y."/>
            <person name="Zhang C."/>
            <person name="Bonizzoni M."/>
            <person name="Dermauw W."/>
            <person name="Vontas J."/>
            <person name="Armbruster P."/>
            <person name="Huang X."/>
            <person name="Yang Y."/>
            <person name="Zhang H."/>
            <person name="He W."/>
            <person name="Peng H."/>
            <person name="Liu Y."/>
            <person name="Wu K."/>
            <person name="Chen J."/>
            <person name="Lirakis M."/>
            <person name="Topalis P."/>
            <person name="Van Leeuwen T."/>
            <person name="Hall A.B."/>
            <person name="Jiang X."/>
            <person name="Thorpe C."/>
            <person name="Mueller R.L."/>
            <person name="Sun C."/>
            <person name="Waterhouse R.M."/>
            <person name="Yan G."/>
            <person name="Tu Z.J."/>
            <person name="Fang X."/>
            <person name="James A.A."/>
        </authorList>
    </citation>
    <scope>NUCLEOTIDE SEQUENCE [LARGE SCALE GENOMIC DNA]</scope>
    <source>
        <strain evidence="3">Foshan</strain>
    </source>
</reference>
<dbReference type="Pfam" id="PF03564">
    <property type="entry name" value="DUF1759"/>
    <property type="match status" value="1"/>
</dbReference>
<protein>
    <recommendedName>
        <fullName evidence="4">Peptidase aspartic putative domain-containing protein</fullName>
    </recommendedName>
</protein>
<dbReference type="EnsemblMetazoa" id="AALFPA23_004480.R5489">
    <property type="protein sequence ID" value="AALFPA23_004480.P5489"/>
    <property type="gene ID" value="AALFPA23_004480"/>
</dbReference>
<evidence type="ECO:0000313" key="2">
    <source>
        <dbReference type="EnsemblMetazoa" id="AALFPA23_004480.P5489"/>
    </source>
</evidence>
<feature type="compositionally biased region" description="Polar residues" evidence="1">
    <location>
        <begin position="378"/>
        <end position="390"/>
    </location>
</feature>
<dbReference type="PANTHER" id="PTHR47331">
    <property type="entry name" value="PHD-TYPE DOMAIN-CONTAINING PROTEIN"/>
    <property type="match status" value="1"/>
</dbReference>
<reference evidence="2" key="2">
    <citation type="submission" date="2025-05" db="UniProtKB">
        <authorList>
            <consortium name="EnsemblMetazoa"/>
        </authorList>
    </citation>
    <scope>IDENTIFICATION</scope>
    <source>
        <strain evidence="2">Foshan</strain>
    </source>
</reference>
<evidence type="ECO:0000256" key="1">
    <source>
        <dbReference type="SAM" id="MobiDB-lite"/>
    </source>
</evidence>
<proteinExistence type="predicted"/>